<comment type="caution">
    <text evidence="1">The sequence shown here is derived from an EMBL/GenBank/DDBJ whole genome shotgun (WGS) entry which is preliminary data.</text>
</comment>
<proteinExistence type="predicted"/>
<dbReference type="EMBL" id="ATDN01000009">
    <property type="protein sequence ID" value="RWA21497.1"/>
    <property type="molecule type" value="Genomic_DNA"/>
</dbReference>
<dbReference type="Proteomes" id="UP000287177">
    <property type="component" value="Unassembled WGS sequence"/>
</dbReference>
<evidence type="ECO:0000313" key="2">
    <source>
        <dbReference type="Proteomes" id="UP000287177"/>
    </source>
</evidence>
<protein>
    <submittedName>
        <fullName evidence="1">Uncharacterized protein</fullName>
    </submittedName>
</protein>
<dbReference type="AlphaFoldDB" id="A0A439DW97"/>
<evidence type="ECO:0000313" key="1">
    <source>
        <dbReference type="EMBL" id="RWA21497.1"/>
    </source>
</evidence>
<accession>A0A439DW97</accession>
<gene>
    <name evidence="1" type="ORF">MELE44368_15590</name>
</gene>
<keyword evidence="2" id="KW-1185">Reference proteome</keyword>
<reference evidence="1 2" key="1">
    <citation type="submission" date="2013-06" db="EMBL/GenBank/DDBJ databases">
        <title>The draft sequence of the Mycobacterium elephantis genome.</title>
        <authorList>
            <person name="Pettersson F.B."/>
            <person name="Das S."/>
            <person name="Dasgupta S."/>
            <person name="Bhattacharya A."/>
            <person name="Kirsebom L.A."/>
        </authorList>
    </citation>
    <scope>NUCLEOTIDE SEQUENCE [LARGE SCALE GENOMIC DNA]</scope>
    <source>
        <strain evidence="1 2">DSM 44368</strain>
    </source>
</reference>
<organism evidence="1 2">
    <name type="scientific">Mycolicibacterium elephantis DSM 44368</name>
    <dbReference type="NCBI Taxonomy" id="1335622"/>
    <lineage>
        <taxon>Bacteria</taxon>
        <taxon>Bacillati</taxon>
        <taxon>Actinomycetota</taxon>
        <taxon>Actinomycetes</taxon>
        <taxon>Mycobacteriales</taxon>
        <taxon>Mycobacteriaceae</taxon>
        <taxon>Mycolicibacterium</taxon>
    </lineage>
</organism>
<sequence>MAGPPAGLLMVTILSAAARIDNVVGSDAPSSA</sequence>
<name>A0A439DW97_9MYCO</name>